<protein>
    <submittedName>
        <fullName evidence="1">Uncharacterized protein</fullName>
    </submittedName>
</protein>
<evidence type="ECO:0000313" key="1">
    <source>
        <dbReference type="EMBL" id="TDX01452.1"/>
    </source>
</evidence>
<evidence type="ECO:0000313" key="2">
    <source>
        <dbReference type="Proteomes" id="UP000294498"/>
    </source>
</evidence>
<gene>
    <name evidence="1" type="ORF">EDB95_2487</name>
</gene>
<proteinExistence type="predicted"/>
<comment type="caution">
    <text evidence="1">The sequence shown here is derived from an EMBL/GenBank/DDBJ whole genome shotgun (WGS) entry which is preliminary data.</text>
</comment>
<dbReference type="RefSeq" id="WP_133993992.1">
    <property type="nucleotide sequence ID" value="NZ_SODV01000001.1"/>
</dbReference>
<keyword evidence="2" id="KW-1185">Reference proteome</keyword>
<dbReference type="AlphaFoldDB" id="A0A4R8DT37"/>
<sequence>MSIQATGMDLLKKNLDKVEEKFMSFFQQHEPRWPSETRDYMHNHHQSLSRFTPSSISFEKLQFNDFPEEILQQVRLAFEAFKRSEEYH</sequence>
<reference evidence="1 2" key="1">
    <citation type="submission" date="2019-03" db="EMBL/GenBank/DDBJ databases">
        <title>Genomic Encyclopedia of Type Strains, Phase IV (KMG-IV): sequencing the most valuable type-strain genomes for metagenomic binning, comparative biology and taxonomic classification.</title>
        <authorList>
            <person name="Goeker M."/>
        </authorList>
    </citation>
    <scope>NUCLEOTIDE SEQUENCE [LARGE SCALE GENOMIC DNA]</scope>
    <source>
        <strain evidence="1 2">DSM 100059</strain>
    </source>
</reference>
<organism evidence="1 2">
    <name type="scientific">Dinghuibacter silviterrae</name>
    <dbReference type="NCBI Taxonomy" id="1539049"/>
    <lineage>
        <taxon>Bacteria</taxon>
        <taxon>Pseudomonadati</taxon>
        <taxon>Bacteroidota</taxon>
        <taxon>Chitinophagia</taxon>
        <taxon>Chitinophagales</taxon>
        <taxon>Chitinophagaceae</taxon>
        <taxon>Dinghuibacter</taxon>
    </lineage>
</organism>
<dbReference type="Proteomes" id="UP000294498">
    <property type="component" value="Unassembled WGS sequence"/>
</dbReference>
<name>A0A4R8DT37_9BACT</name>
<accession>A0A4R8DT37</accession>
<dbReference type="EMBL" id="SODV01000001">
    <property type="protein sequence ID" value="TDX01452.1"/>
    <property type="molecule type" value="Genomic_DNA"/>
</dbReference>